<comment type="caution">
    <text evidence="9">The sequence shown here is derived from an EMBL/GenBank/DDBJ whole genome shotgun (WGS) entry which is preliminary data.</text>
</comment>
<dbReference type="InterPro" id="IPR050611">
    <property type="entry name" value="ABCF"/>
</dbReference>
<evidence type="ECO:0000256" key="1">
    <source>
        <dbReference type="ARBA" id="ARBA00011054"/>
    </source>
</evidence>
<dbReference type="SUPFAM" id="SSF52540">
    <property type="entry name" value="P-loop containing nucleoside triphosphate hydrolases"/>
    <property type="match status" value="2"/>
</dbReference>
<dbReference type="Gene3D" id="3.40.50.300">
    <property type="entry name" value="P-loop containing nucleotide triphosphate hydrolases"/>
    <property type="match status" value="2"/>
</dbReference>
<keyword evidence="4 9" id="KW-0067">ATP-binding</keyword>
<dbReference type="GO" id="GO:0005524">
    <property type="term" value="F:ATP binding"/>
    <property type="evidence" value="ECO:0007669"/>
    <property type="project" value="UniProtKB-KW"/>
</dbReference>
<dbReference type="Pfam" id="PF26051">
    <property type="entry name" value="PWI_ABCF3"/>
    <property type="match status" value="1"/>
</dbReference>
<dbReference type="SMART" id="SM00382">
    <property type="entry name" value="AAA"/>
    <property type="match status" value="2"/>
</dbReference>
<dbReference type="PROSITE" id="PS00211">
    <property type="entry name" value="ABC_TRANSPORTER_1"/>
    <property type="match status" value="2"/>
</dbReference>
<dbReference type="FunFam" id="3.40.50.300:FF:000104">
    <property type="entry name" value="ATP-binding cassette sub-family F member 3"/>
    <property type="match status" value="1"/>
</dbReference>
<feature type="compositionally biased region" description="Basic and acidic residues" evidence="6">
    <location>
        <begin position="176"/>
        <end position="186"/>
    </location>
</feature>
<reference evidence="9" key="4">
    <citation type="journal article" date="2022" name="Res Sq">
        <title>Comparative Genomics Reveals Insights into the Divergent Evolution of Astigmatic Mites and Household Pest Adaptations.</title>
        <authorList>
            <person name="Xiong Q."/>
            <person name="Wan A.T.-Y."/>
            <person name="Liu X.-Y."/>
            <person name="Fung C.S.-H."/>
            <person name="Xiao X."/>
            <person name="Malainual N."/>
            <person name="Hou J."/>
            <person name="Wang L."/>
            <person name="Wang M."/>
            <person name="Yang K."/>
            <person name="Cui Y."/>
            <person name="Leung E."/>
            <person name="Nong W."/>
            <person name="Shin S.-K."/>
            <person name="Au S."/>
            <person name="Jeong K.Y."/>
            <person name="Chew F.T."/>
            <person name="Hui J."/>
            <person name="Leung T.F."/>
            <person name="Tungtrongchitr A."/>
            <person name="Zhong N."/>
            <person name="Liu Z."/>
            <person name="Tsui S."/>
        </authorList>
    </citation>
    <scope>NUCLEOTIDE SEQUENCE</scope>
    <source>
        <strain evidence="9">Derf</strain>
        <tissue evidence="9">Whole organism</tissue>
    </source>
</reference>
<dbReference type="FunFam" id="3.40.50.300:FF:000011">
    <property type="entry name" value="Putative ABC transporter ATP-binding component"/>
    <property type="match status" value="1"/>
</dbReference>
<accession>A0A922KX97</accession>
<sequence length="715" mass="80270">MAATEIINIVQAQIPDIDQQLSDYITGVLTSDTFASANDIKEAVGEIFISCFNDAFNPNPPKSPENLCQVMCDKLFNIIRANNEQDNEDGDDIRLSRPIHIGSTVDDDKEEEWKSIWTSGKEVESKVDQNKLRKAEEKLKQKAERRDGVGPSTADTNTTASNVQASASQSLSKKANRQEEAGTNRTKDIKIENFDISFGSHVLLQGANLSLNYGERYGLCGRNGIGKSTLLKMISTGQLVIPSHIRILHVEQEVVGDDTTALDSVLECDTVRRDLLEREKILSQKSSLTDKETEQLNEIYQELTAIEADKAPAKAATILLGLGFTHEMQKNATKTFSGGWRMRLALARALFSKPDLLLLDEPTNMLDMKAIIWLTNYLVNHWTSTLLVVSHDRKFLSEVPTQILHFHSRKIDCYQGTYESFMTAMTEKLKNQEREYESQQMYIKHTQEFIDRFRYNSKRASLVQSRIKTLDKLKIVDQVEKESVVVFKLPQPESLSPPILELSEVNFAYQSGRTILKNVNLNANLQSRICIVGDNGSGKTTLLKLLIGDLNPTTGIRHSHRNLSIGYFTQHHVDQLPMNQSPLQFMATQQPGKSAEHYRKYLGGFGITGDLSLQSLQSLSGGQKSRVAFAAMTLTNPHLFIMDEPTNHLDVETVEALAKALNEFSGGVILVTHDQNMIQKVCQELWHCSDGTIKCLKGGFEEYKEIINKELQEIS</sequence>
<dbReference type="InterPro" id="IPR003439">
    <property type="entry name" value="ABC_transporter-like_ATP-bd"/>
</dbReference>
<evidence type="ECO:0000256" key="3">
    <source>
        <dbReference type="ARBA" id="ARBA00022741"/>
    </source>
</evidence>
<dbReference type="InterPro" id="IPR032781">
    <property type="entry name" value="ABC_tran_Xtn"/>
</dbReference>
<dbReference type="Pfam" id="PF12848">
    <property type="entry name" value="ABC_tran_Xtn"/>
    <property type="match status" value="1"/>
</dbReference>
<feature type="compositionally biased region" description="Basic and acidic residues" evidence="6">
    <location>
        <begin position="138"/>
        <end position="148"/>
    </location>
</feature>
<comment type="similarity">
    <text evidence="1">Belongs to the ABC transporter superfamily. ABCF family. EF3 subfamily.</text>
</comment>
<protein>
    <submittedName>
        <fullName evidence="9">ATP-binding cassette sub- F member 3</fullName>
    </submittedName>
    <submittedName>
        <fullName evidence="8">Abc transporter abcf1</fullName>
    </submittedName>
</protein>
<keyword evidence="10" id="KW-1185">Reference proteome</keyword>
<keyword evidence="3" id="KW-0547">Nucleotide-binding</keyword>
<dbReference type="PANTHER" id="PTHR19211:SF117">
    <property type="entry name" value="ATP-BINDING CASSETTE SUB-FAMILY F MEMBER 3"/>
    <property type="match status" value="1"/>
</dbReference>
<feature type="compositionally biased region" description="Polar residues" evidence="6">
    <location>
        <begin position="153"/>
        <end position="163"/>
    </location>
</feature>
<proteinExistence type="inferred from homology"/>
<dbReference type="InterPro" id="IPR003593">
    <property type="entry name" value="AAA+_ATPase"/>
</dbReference>
<dbReference type="PROSITE" id="PS50893">
    <property type="entry name" value="ABC_TRANSPORTER_2"/>
    <property type="match status" value="2"/>
</dbReference>
<evidence type="ECO:0000313" key="10">
    <source>
        <dbReference type="Proteomes" id="UP000790347"/>
    </source>
</evidence>
<feature type="region of interest" description="Disordered" evidence="6">
    <location>
        <begin position="138"/>
        <end position="186"/>
    </location>
</feature>
<evidence type="ECO:0000259" key="7">
    <source>
        <dbReference type="PROSITE" id="PS50893"/>
    </source>
</evidence>
<dbReference type="OrthoDB" id="2110130at2759"/>
<dbReference type="Pfam" id="PF00005">
    <property type="entry name" value="ABC_tran"/>
    <property type="match status" value="2"/>
</dbReference>
<evidence type="ECO:0000313" key="8">
    <source>
        <dbReference type="EMBL" id="KAH7644171.1"/>
    </source>
</evidence>
<evidence type="ECO:0000313" key="9">
    <source>
        <dbReference type="EMBL" id="KAH9493960.1"/>
    </source>
</evidence>
<dbReference type="InterPro" id="IPR058770">
    <property type="entry name" value="PWI_ABCF3"/>
</dbReference>
<gene>
    <name evidence="9" type="primary">ABCF3</name>
    <name evidence="9" type="ORF">DERF_014684</name>
    <name evidence="8" type="ORF">HUG17_6533</name>
</gene>
<evidence type="ECO:0000256" key="2">
    <source>
        <dbReference type="ARBA" id="ARBA00022737"/>
    </source>
</evidence>
<dbReference type="EMBL" id="SDOV01000002">
    <property type="protein sequence ID" value="KAH7644171.1"/>
    <property type="molecule type" value="Genomic_DNA"/>
</dbReference>
<keyword evidence="2" id="KW-0677">Repeat</keyword>
<feature type="domain" description="ABC transporter" evidence="7">
    <location>
        <begin position="500"/>
        <end position="715"/>
    </location>
</feature>
<evidence type="ECO:0000256" key="6">
    <source>
        <dbReference type="SAM" id="MobiDB-lite"/>
    </source>
</evidence>
<dbReference type="EMBL" id="ASGP02000008">
    <property type="protein sequence ID" value="KAH9493960.1"/>
    <property type="molecule type" value="Genomic_DNA"/>
</dbReference>
<dbReference type="AlphaFoldDB" id="A0A922KX97"/>
<keyword evidence="5" id="KW-0007">Acetylation</keyword>
<organism evidence="9 10">
    <name type="scientific">Dermatophagoides farinae</name>
    <name type="common">American house dust mite</name>
    <dbReference type="NCBI Taxonomy" id="6954"/>
    <lineage>
        <taxon>Eukaryota</taxon>
        <taxon>Metazoa</taxon>
        <taxon>Ecdysozoa</taxon>
        <taxon>Arthropoda</taxon>
        <taxon>Chelicerata</taxon>
        <taxon>Arachnida</taxon>
        <taxon>Acari</taxon>
        <taxon>Acariformes</taxon>
        <taxon>Sarcoptiformes</taxon>
        <taxon>Astigmata</taxon>
        <taxon>Psoroptidia</taxon>
        <taxon>Analgoidea</taxon>
        <taxon>Pyroglyphidae</taxon>
        <taxon>Dermatophagoidinae</taxon>
        <taxon>Dermatophagoides</taxon>
    </lineage>
</organism>
<dbReference type="GO" id="GO:0016887">
    <property type="term" value="F:ATP hydrolysis activity"/>
    <property type="evidence" value="ECO:0007669"/>
    <property type="project" value="InterPro"/>
</dbReference>
<reference evidence="8" key="2">
    <citation type="submission" date="2020-06" db="EMBL/GenBank/DDBJ databases">
        <authorList>
            <person name="Ji K."/>
            <person name="Li J."/>
        </authorList>
    </citation>
    <scope>NUCLEOTIDE SEQUENCE</scope>
    <source>
        <strain evidence="8">JKM2019</strain>
        <tissue evidence="8">Whole body</tissue>
    </source>
</reference>
<name>A0A922KX97_DERFA</name>
<feature type="domain" description="ABC transporter" evidence="7">
    <location>
        <begin position="189"/>
        <end position="433"/>
    </location>
</feature>
<evidence type="ECO:0000256" key="5">
    <source>
        <dbReference type="ARBA" id="ARBA00022990"/>
    </source>
</evidence>
<feature type="compositionally biased region" description="Low complexity" evidence="6">
    <location>
        <begin position="164"/>
        <end position="173"/>
    </location>
</feature>
<evidence type="ECO:0000256" key="4">
    <source>
        <dbReference type="ARBA" id="ARBA00022840"/>
    </source>
</evidence>
<reference evidence="9" key="1">
    <citation type="submission" date="2013-05" db="EMBL/GenBank/DDBJ databases">
        <authorList>
            <person name="Yim A.K.Y."/>
            <person name="Chan T.F."/>
            <person name="Ji K.M."/>
            <person name="Liu X.Y."/>
            <person name="Zhou J.W."/>
            <person name="Li R.Q."/>
            <person name="Yang K.Y."/>
            <person name="Li J."/>
            <person name="Li M."/>
            <person name="Law P.T.W."/>
            <person name="Wu Y.L."/>
            <person name="Cai Z.L."/>
            <person name="Qin H."/>
            <person name="Bao Y."/>
            <person name="Leung R.K.K."/>
            <person name="Ng P.K.S."/>
            <person name="Zou J."/>
            <person name="Zhong X.J."/>
            <person name="Ran P.X."/>
            <person name="Zhong N.S."/>
            <person name="Liu Z.G."/>
            <person name="Tsui S.K.W."/>
        </authorList>
    </citation>
    <scope>NUCLEOTIDE SEQUENCE</scope>
    <source>
        <strain evidence="9">Derf</strain>
        <tissue evidence="9">Whole organism</tissue>
    </source>
</reference>
<dbReference type="CDD" id="cd03221">
    <property type="entry name" value="ABCF_EF-3"/>
    <property type="match status" value="2"/>
</dbReference>
<dbReference type="Proteomes" id="UP000790347">
    <property type="component" value="Unassembled WGS sequence"/>
</dbReference>
<dbReference type="InterPro" id="IPR017871">
    <property type="entry name" value="ABC_transporter-like_CS"/>
</dbReference>
<reference evidence="8" key="3">
    <citation type="journal article" date="2021" name="World Allergy Organ. J.">
        <title>Chromosome-level assembly of Dermatophagoides farinae genome and transcriptome reveals two novel allergens Der f 37 and Der f 39.</title>
        <authorList>
            <person name="Chen J."/>
            <person name="Cai Z."/>
            <person name="Fan D."/>
            <person name="Hu J."/>
            <person name="Hou Y."/>
            <person name="He Y."/>
            <person name="Zhang Z."/>
            <person name="Zhao Z."/>
            <person name="Gao P."/>
            <person name="Hu W."/>
            <person name="Sun J."/>
            <person name="Li J."/>
            <person name="Ji K."/>
        </authorList>
    </citation>
    <scope>NUCLEOTIDE SEQUENCE</scope>
    <source>
        <strain evidence="8">JKM2019</strain>
    </source>
</reference>
<dbReference type="Proteomes" id="UP000828236">
    <property type="component" value="Unassembled WGS sequence"/>
</dbReference>
<dbReference type="InterPro" id="IPR027417">
    <property type="entry name" value="P-loop_NTPase"/>
</dbReference>
<dbReference type="PANTHER" id="PTHR19211">
    <property type="entry name" value="ATP-BINDING TRANSPORT PROTEIN-RELATED"/>
    <property type="match status" value="1"/>
</dbReference>